<evidence type="ECO:0000313" key="1">
    <source>
        <dbReference type="EMBL" id="KAG7399196.1"/>
    </source>
</evidence>
<dbReference type="EMBL" id="JAGDFL010000060">
    <property type="protein sequence ID" value="KAG7399196.1"/>
    <property type="molecule type" value="Genomic_DNA"/>
</dbReference>
<dbReference type="OrthoDB" id="158009at2759"/>
<dbReference type="Proteomes" id="UP000693981">
    <property type="component" value="Unassembled WGS sequence"/>
</dbReference>
<proteinExistence type="predicted"/>
<reference evidence="1" key="1">
    <citation type="submission" date="2021-02" db="EMBL/GenBank/DDBJ databases">
        <authorList>
            <person name="Palmer J.M."/>
        </authorList>
    </citation>
    <scope>NUCLEOTIDE SEQUENCE</scope>
    <source>
        <strain evidence="1">SCRP23</strain>
    </source>
</reference>
<name>A0A8T1X0I5_9STRA</name>
<sequence>MNNRKHSSVGVCRGPVYCHAVTDAAEFFPASTSQLEMEQLAKASKSNSNSNSNSNAVSELFVLGRFERVPQQESTNLLEELHAPPSFQTAAAFEQFRYNCFQAVEMEERRALLSGDELKPGMAQSNADTKPLMRSTWFFLPDVWKVQPMLKKKRKATRSAPAQTFPFCFRVFIYKREEKGTGFHCIADAASSFFELYSTRTVDRVKRKYWGGESPASDSKKRATKRR</sequence>
<accession>A0A8T1X0I5</accession>
<gene>
    <name evidence="1" type="ORF">PHYBOEH_009554</name>
</gene>
<protein>
    <submittedName>
        <fullName evidence="1">Uncharacterized protein</fullName>
    </submittedName>
</protein>
<dbReference type="AlphaFoldDB" id="A0A8T1X0I5"/>
<organism evidence="1 2">
    <name type="scientific">Phytophthora boehmeriae</name>
    <dbReference type="NCBI Taxonomy" id="109152"/>
    <lineage>
        <taxon>Eukaryota</taxon>
        <taxon>Sar</taxon>
        <taxon>Stramenopiles</taxon>
        <taxon>Oomycota</taxon>
        <taxon>Peronosporomycetes</taxon>
        <taxon>Peronosporales</taxon>
        <taxon>Peronosporaceae</taxon>
        <taxon>Phytophthora</taxon>
    </lineage>
</organism>
<comment type="caution">
    <text evidence="1">The sequence shown here is derived from an EMBL/GenBank/DDBJ whole genome shotgun (WGS) entry which is preliminary data.</text>
</comment>
<evidence type="ECO:0000313" key="2">
    <source>
        <dbReference type="Proteomes" id="UP000693981"/>
    </source>
</evidence>
<keyword evidence="2" id="KW-1185">Reference proteome</keyword>